<dbReference type="Proteomes" id="UP000730739">
    <property type="component" value="Unassembled WGS sequence"/>
</dbReference>
<dbReference type="RefSeq" id="WP_209599988.1">
    <property type="nucleotide sequence ID" value="NZ_JAGILA010000001.1"/>
</dbReference>
<comment type="caution">
    <text evidence="2">The sequence shown here is derived from an EMBL/GenBank/DDBJ whole genome shotgun (WGS) entry which is preliminary data.</text>
</comment>
<dbReference type="CDD" id="cd00761">
    <property type="entry name" value="Glyco_tranf_GTA_type"/>
    <property type="match status" value="1"/>
</dbReference>
<name>A0ABS4QSQ0_9HYPH</name>
<feature type="domain" description="Glycosyltransferase 2-like" evidence="1">
    <location>
        <begin position="7"/>
        <end position="112"/>
    </location>
</feature>
<protein>
    <submittedName>
        <fullName evidence="2">Glycosyltransferase involved in cell wall biosynthesis</fullName>
    </submittedName>
</protein>
<dbReference type="PANTHER" id="PTHR43685">
    <property type="entry name" value="GLYCOSYLTRANSFERASE"/>
    <property type="match status" value="1"/>
</dbReference>
<dbReference type="InterPro" id="IPR050834">
    <property type="entry name" value="Glycosyltransf_2"/>
</dbReference>
<proteinExistence type="predicted"/>
<dbReference type="SUPFAM" id="SSF53448">
    <property type="entry name" value="Nucleotide-diphospho-sugar transferases"/>
    <property type="match status" value="1"/>
</dbReference>
<dbReference type="EMBL" id="JAGILA010000001">
    <property type="protein sequence ID" value="MBP2233690.1"/>
    <property type="molecule type" value="Genomic_DNA"/>
</dbReference>
<dbReference type="PANTHER" id="PTHR43685:SF2">
    <property type="entry name" value="GLYCOSYLTRANSFERASE 2-LIKE DOMAIN-CONTAINING PROTEIN"/>
    <property type="match status" value="1"/>
</dbReference>
<dbReference type="InterPro" id="IPR029044">
    <property type="entry name" value="Nucleotide-diphossugar_trans"/>
</dbReference>
<gene>
    <name evidence="2" type="ORF">J2Z31_000180</name>
</gene>
<evidence type="ECO:0000313" key="2">
    <source>
        <dbReference type="EMBL" id="MBP2233690.1"/>
    </source>
</evidence>
<dbReference type="InterPro" id="IPR001173">
    <property type="entry name" value="Glyco_trans_2-like"/>
</dbReference>
<dbReference type="Pfam" id="PF00535">
    <property type="entry name" value="Glycos_transf_2"/>
    <property type="match status" value="1"/>
</dbReference>
<dbReference type="Gene3D" id="3.90.550.10">
    <property type="entry name" value="Spore Coat Polysaccharide Biosynthesis Protein SpsA, Chain A"/>
    <property type="match status" value="1"/>
</dbReference>
<evidence type="ECO:0000313" key="3">
    <source>
        <dbReference type="Proteomes" id="UP000730739"/>
    </source>
</evidence>
<keyword evidence="3" id="KW-1185">Reference proteome</keyword>
<organism evidence="2 3">
    <name type="scientific">Sinorhizobium kostiense</name>
    <dbReference type="NCBI Taxonomy" id="76747"/>
    <lineage>
        <taxon>Bacteria</taxon>
        <taxon>Pseudomonadati</taxon>
        <taxon>Pseudomonadota</taxon>
        <taxon>Alphaproteobacteria</taxon>
        <taxon>Hyphomicrobiales</taxon>
        <taxon>Rhizobiaceae</taxon>
        <taxon>Sinorhizobium/Ensifer group</taxon>
        <taxon>Sinorhizobium</taxon>
    </lineage>
</organism>
<reference evidence="2 3" key="1">
    <citation type="submission" date="2021-03" db="EMBL/GenBank/DDBJ databases">
        <title>Genomic Encyclopedia of Type Strains, Phase IV (KMG-IV): sequencing the most valuable type-strain genomes for metagenomic binning, comparative biology and taxonomic classification.</title>
        <authorList>
            <person name="Goeker M."/>
        </authorList>
    </citation>
    <scope>NUCLEOTIDE SEQUENCE [LARGE SCALE GENOMIC DNA]</scope>
    <source>
        <strain evidence="2 3">DSM 13372</strain>
    </source>
</reference>
<accession>A0ABS4QSQ0</accession>
<sequence>MFPIDVTVVIPVFNRSHTLLRALTSVIAQTQHPREVIVVDDGSSVQDLAEIRSIIAKFSETLHISLLINEINRGANYSRNRGIFQAKGAYIAFLDSDDLWLPEKLATQMEQIHVARQRDKRPILSSTGRYRVNSKGDIIARQPGARPFNPAIIRGSNVIGTLSSVIVDTSIAQRIGGFDERLPACQDWDFFIRLAEYVQFVGVPDTLCVYVDHDSDRISLNHRNRVRAHIHILQKYHTINKSSCSVIYKNIAEAYQEVGEQKKADIYLAKSFANYVCSSLYFRYSLEYFFYLYFRIRPSHSLRAKRYIGYRKAMKRAMANPQVLAKIRYDAARLKEMMLEQRDNAVFSKSRE</sequence>
<evidence type="ECO:0000259" key="1">
    <source>
        <dbReference type="Pfam" id="PF00535"/>
    </source>
</evidence>